<gene>
    <name evidence="2" type="ORF">Cflav_PD4608</name>
</gene>
<dbReference type="PANTHER" id="PTHR43044:SF1">
    <property type="entry name" value="QUINOL:CYTOCHROME C OXIDOREDUCTASE QUINONE-BINDING SUBUNIT 2"/>
    <property type="match status" value="1"/>
</dbReference>
<dbReference type="Proteomes" id="UP000003688">
    <property type="component" value="Unassembled WGS sequence"/>
</dbReference>
<feature type="transmembrane region" description="Helical" evidence="1">
    <location>
        <begin position="168"/>
        <end position="190"/>
    </location>
</feature>
<evidence type="ECO:0000256" key="1">
    <source>
        <dbReference type="SAM" id="Phobius"/>
    </source>
</evidence>
<dbReference type="EMBL" id="ABOX02000007">
    <property type="protein sequence ID" value="EEF61945.1"/>
    <property type="molecule type" value="Genomic_DNA"/>
</dbReference>
<feature type="transmembrane region" description="Helical" evidence="1">
    <location>
        <begin position="82"/>
        <end position="103"/>
    </location>
</feature>
<feature type="transmembrane region" description="Helical" evidence="1">
    <location>
        <begin position="196"/>
        <end position="224"/>
    </location>
</feature>
<feature type="transmembrane region" description="Helical" evidence="1">
    <location>
        <begin position="123"/>
        <end position="147"/>
    </location>
</feature>
<accession>B9XE54</accession>
<organism evidence="2 3">
    <name type="scientific">Pedosphaera parvula (strain Ellin514)</name>
    <dbReference type="NCBI Taxonomy" id="320771"/>
    <lineage>
        <taxon>Bacteria</taxon>
        <taxon>Pseudomonadati</taxon>
        <taxon>Verrucomicrobiota</taxon>
        <taxon>Pedosphaerae</taxon>
        <taxon>Pedosphaerales</taxon>
        <taxon>Pedosphaeraceae</taxon>
        <taxon>Pedosphaera</taxon>
    </lineage>
</organism>
<keyword evidence="3" id="KW-1185">Reference proteome</keyword>
<keyword evidence="1" id="KW-1133">Transmembrane helix</keyword>
<dbReference type="PANTHER" id="PTHR43044">
    <property type="match status" value="1"/>
</dbReference>
<name>B9XE54_PEDPL</name>
<feature type="transmembrane region" description="Helical" evidence="1">
    <location>
        <begin position="12"/>
        <end position="33"/>
    </location>
</feature>
<reference evidence="2 3" key="1">
    <citation type="journal article" date="2011" name="J. Bacteriol.">
        <title>Genome sequence of 'Pedosphaera parvula' Ellin514, an aerobic Verrucomicrobial isolate from pasture soil.</title>
        <authorList>
            <person name="Kant R."/>
            <person name="van Passel M.W."/>
            <person name="Sangwan P."/>
            <person name="Palva A."/>
            <person name="Lucas S."/>
            <person name="Copeland A."/>
            <person name="Lapidus A."/>
            <person name="Glavina Del Rio T."/>
            <person name="Dalin E."/>
            <person name="Tice H."/>
            <person name="Bruce D."/>
            <person name="Goodwin L."/>
            <person name="Pitluck S."/>
            <person name="Chertkov O."/>
            <person name="Larimer F.W."/>
            <person name="Land M.L."/>
            <person name="Hauser L."/>
            <person name="Brettin T.S."/>
            <person name="Detter J.C."/>
            <person name="Han S."/>
            <person name="de Vos W.M."/>
            <person name="Janssen P.H."/>
            <person name="Smidt H."/>
        </authorList>
    </citation>
    <scope>NUCLEOTIDE SEQUENCE [LARGE SCALE GENOMIC DNA]</scope>
    <source>
        <strain evidence="2 3">Ellin514</strain>
    </source>
</reference>
<evidence type="ECO:0000313" key="2">
    <source>
        <dbReference type="EMBL" id="EEF61945.1"/>
    </source>
</evidence>
<dbReference type="RefSeq" id="WP_007414102.1">
    <property type="nucleotide sequence ID" value="NZ_ABOX02000007.1"/>
</dbReference>
<evidence type="ECO:0008006" key="4">
    <source>
        <dbReference type="Google" id="ProtNLM"/>
    </source>
</evidence>
<proteinExistence type="predicted"/>
<evidence type="ECO:0000313" key="3">
    <source>
        <dbReference type="Proteomes" id="UP000003688"/>
    </source>
</evidence>
<keyword evidence="1" id="KW-0812">Transmembrane</keyword>
<feature type="transmembrane region" description="Helical" evidence="1">
    <location>
        <begin position="346"/>
        <end position="370"/>
    </location>
</feature>
<feature type="transmembrane region" description="Helical" evidence="1">
    <location>
        <begin position="245"/>
        <end position="266"/>
    </location>
</feature>
<keyword evidence="1" id="KW-0472">Membrane</keyword>
<dbReference type="AlphaFoldDB" id="B9XE54"/>
<comment type="caution">
    <text evidence="2">The sequence shown here is derived from an EMBL/GenBank/DDBJ whole genome shotgun (WGS) entry which is preliminary data.</text>
</comment>
<feature type="transmembrane region" description="Helical" evidence="1">
    <location>
        <begin position="39"/>
        <end position="62"/>
    </location>
</feature>
<protein>
    <recommendedName>
        <fullName evidence="4">Quinol:cytochrome c oxidoreductase quinone-binding subunit 2</fullName>
    </recommendedName>
</protein>
<dbReference type="STRING" id="320771.Cflav_PD4608"/>
<feature type="transmembrane region" description="Helical" evidence="1">
    <location>
        <begin position="314"/>
        <end position="334"/>
    </location>
</feature>
<feature type="transmembrane region" description="Helical" evidence="1">
    <location>
        <begin position="286"/>
        <end position="305"/>
    </location>
</feature>
<dbReference type="OrthoDB" id="140980at2"/>
<sequence length="391" mass="44734" precursor="true">MNKELLSRLDRFRLIALVVGLIGLVLCAVGAFVNTQQFFISFLYGSLSWLGLALGCFGVAMIHHLTGGRWGQVTRRFLEAGFMTLPVMAFLFAPICFGLKFLYPWAQPTTVADDIILQHRQAYMNPAMFVVRAVIAFIIWMVITQLLRKWSLQQDTTRDVEPTRRLRSLSGPGIVLYPLTATFVYVDWIMSLEPHWYSTMFVVIICIGQILAAYALCIILLSWFGQFKPLSEVVTATHFHHLGNLLLTFVMFWTYVSFGQLLIIWSGNLPDETVWYLHRIAGGWKGIVWFLFLFHFFLPFFILLFRNSKRNPQALMMLATIVFVAHFVSVYWFIAPSFYPTGFHVSWLDFAALFGVGGLWVATFISLLMGPSLIPLNDPRVEHQIIEAHAK</sequence>